<evidence type="ECO:0000313" key="1">
    <source>
        <dbReference type="EMBL" id="KAK6360931.1"/>
    </source>
</evidence>
<accession>A0AAV9VG32</accession>
<evidence type="ECO:0000313" key="2">
    <source>
        <dbReference type="Proteomes" id="UP001373714"/>
    </source>
</evidence>
<organism evidence="1 2">
    <name type="scientific">Orbilia blumenaviensis</name>
    <dbReference type="NCBI Taxonomy" id="1796055"/>
    <lineage>
        <taxon>Eukaryota</taxon>
        <taxon>Fungi</taxon>
        <taxon>Dikarya</taxon>
        <taxon>Ascomycota</taxon>
        <taxon>Pezizomycotina</taxon>
        <taxon>Orbiliomycetes</taxon>
        <taxon>Orbiliales</taxon>
        <taxon>Orbiliaceae</taxon>
        <taxon>Orbilia</taxon>
    </lineage>
</organism>
<dbReference type="Proteomes" id="UP001373714">
    <property type="component" value="Unassembled WGS sequence"/>
</dbReference>
<protein>
    <recommendedName>
        <fullName evidence="3">F-box domain-containing protein</fullName>
    </recommendedName>
</protein>
<dbReference type="EMBL" id="JAVHNS010000003">
    <property type="protein sequence ID" value="KAK6360931.1"/>
    <property type="molecule type" value="Genomic_DNA"/>
</dbReference>
<comment type="caution">
    <text evidence="1">The sequence shown here is derived from an EMBL/GenBank/DDBJ whole genome shotgun (WGS) entry which is preliminary data.</text>
</comment>
<keyword evidence="2" id="KW-1185">Reference proteome</keyword>
<reference evidence="1 2" key="1">
    <citation type="submission" date="2019-10" db="EMBL/GenBank/DDBJ databases">
        <authorList>
            <person name="Palmer J.M."/>
        </authorList>
    </citation>
    <scope>NUCLEOTIDE SEQUENCE [LARGE SCALE GENOMIC DNA]</scope>
    <source>
        <strain evidence="1 2">TWF730</strain>
    </source>
</reference>
<proteinExistence type="predicted"/>
<sequence>MNILRNRAYYPDKSGSRYSVLDVEEPILPEQENRLQGPRVFTATYKALGINEVLEHILSFVNPVCFKGVGVSVMCCEDSDGFWDLYKSCRLVDRRWRELIDNSYILQKQMWRGKYFKEGKERAYPDGMVSKSGDYVIHLKAWRSQSNVVLCYPFLSWIVRTIRALKELAETTEVQSVSQNTASPDPKDPQINFRELRKRFIDEKWPNVFFTEPPVSEVRILFTANNPVDWGRTTPKQGLFSDTFTVADQLFTVTPVRCPDRDSYHYDTITNGVLISNPEGVTVSDVMYTFDEYVKIAADPQNPWNKGGPKPWRLEGFSIGAVSMVPEHLQYRHIGFCRHSGLIFVEEESIACEDDFQVTFSTEPEQPEGVIERQ</sequence>
<dbReference type="AlphaFoldDB" id="A0AAV9VG32"/>
<name>A0AAV9VG32_9PEZI</name>
<evidence type="ECO:0008006" key="3">
    <source>
        <dbReference type="Google" id="ProtNLM"/>
    </source>
</evidence>
<gene>
    <name evidence="1" type="ORF">TWF730_007046</name>
</gene>